<accession>A0A7W9WUR0</accession>
<dbReference type="CDD" id="cd16900">
    <property type="entry name" value="endolysin_R21-like"/>
    <property type="match status" value="1"/>
</dbReference>
<proteinExistence type="inferred from homology"/>
<dbReference type="EC" id="3.2.1.17" evidence="6"/>
<comment type="caution">
    <text evidence="7">The sequence shown here is derived from an EMBL/GenBank/DDBJ whole genome shotgun (WGS) entry which is preliminary data.</text>
</comment>
<keyword evidence="2 6" id="KW-0929">Antimicrobial</keyword>
<dbReference type="InterPro" id="IPR051018">
    <property type="entry name" value="Bacteriophage_GH24"/>
</dbReference>
<evidence type="ECO:0000256" key="4">
    <source>
        <dbReference type="ARBA" id="ARBA00022801"/>
    </source>
</evidence>
<dbReference type="HAMAP" id="MF_04110">
    <property type="entry name" value="ENDOLYSIN_T4"/>
    <property type="match status" value="1"/>
</dbReference>
<evidence type="ECO:0000313" key="7">
    <source>
        <dbReference type="EMBL" id="MBB6104652.1"/>
    </source>
</evidence>
<organism evidence="7 8">
    <name type="scientific">Paraburkholderia bannensis</name>
    <dbReference type="NCBI Taxonomy" id="765414"/>
    <lineage>
        <taxon>Bacteria</taxon>
        <taxon>Pseudomonadati</taxon>
        <taxon>Pseudomonadota</taxon>
        <taxon>Betaproteobacteria</taxon>
        <taxon>Burkholderiales</taxon>
        <taxon>Burkholderiaceae</taxon>
        <taxon>Paraburkholderia</taxon>
    </lineage>
</organism>
<dbReference type="Gene3D" id="1.10.530.40">
    <property type="match status" value="1"/>
</dbReference>
<dbReference type="RefSeq" id="WP_183727078.1">
    <property type="nucleotide sequence ID" value="NZ_JACHBW010000013.1"/>
</dbReference>
<comment type="catalytic activity">
    <reaction evidence="1 6">
        <text>Hydrolysis of (1-&gt;4)-beta-linkages between N-acetylmuramic acid and N-acetyl-D-glucosamine residues in a peptidoglycan and between N-acetyl-D-glucosamine residues in chitodextrins.</text>
        <dbReference type="EC" id="3.2.1.17"/>
    </reaction>
</comment>
<dbReference type="GO" id="GO:0009253">
    <property type="term" value="P:peptidoglycan catabolic process"/>
    <property type="evidence" value="ECO:0007669"/>
    <property type="project" value="InterPro"/>
</dbReference>
<keyword evidence="3 6" id="KW-0081">Bacteriolytic enzyme</keyword>
<dbReference type="InterPro" id="IPR023346">
    <property type="entry name" value="Lysozyme-like_dom_sf"/>
</dbReference>
<comment type="similarity">
    <text evidence="6">Belongs to the glycosyl hydrolase 24 family.</text>
</comment>
<dbReference type="GO" id="GO:0003796">
    <property type="term" value="F:lysozyme activity"/>
    <property type="evidence" value="ECO:0007669"/>
    <property type="project" value="UniProtKB-EC"/>
</dbReference>
<dbReference type="PANTHER" id="PTHR38107">
    <property type="match status" value="1"/>
</dbReference>
<dbReference type="GO" id="GO:0031640">
    <property type="term" value="P:killing of cells of another organism"/>
    <property type="evidence" value="ECO:0007669"/>
    <property type="project" value="UniProtKB-KW"/>
</dbReference>
<dbReference type="InterPro" id="IPR034690">
    <property type="entry name" value="Endolysin_T4_type"/>
</dbReference>
<dbReference type="Pfam" id="PF00959">
    <property type="entry name" value="Phage_lysozyme"/>
    <property type="match status" value="1"/>
</dbReference>
<evidence type="ECO:0000313" key="8">
    <source>
        <dbReference type="Proteomes" id="UP000571554"/>
    </source>
</evidence>
<evidence type="ECO:0000256" key="2">
    <source>
        <dbReference type="ARBA" id="ARBA00022529"/>
    </source>
</evidence>
<evidence type="ECO:0000256" key="5">
    <source>
        <dbReference type="ARBA" id="ARBA00023295"/>
    </source>
</evidence>
<dbReference type="SUPFAM" id="SSF53955">
    <property type="entry name" value="Lysozyme-like"/>
    <property type="match status" value="1"/>
</dbReference>
<dbReference type="GO" id="GO:0042742">
    <property type="term" value="P:defense response to bacterium"/>
    <property type="evidence" value="ECO:0007669"/>
    <property type="project" value="UniProtKB-KW"/>
</dbReference>
<dbReference type="PANTHER" id="PTHR38107:SF3">
    <property type="entry name" value="LYSOZYME RRRD-RELATED"/>
    <property type="match status" value="1"/>
</dbReference>
<dbReference type="EMBL" id="JACHBW010000013">
    <property type="protein sequence ID" value="MBB6104652.1"/>
    <property type="molecule type" value="Genomic_DNA"/>
</dbReference>
<dbReference type="GO" id="GO:0016998">
    <property type="term" value="P:cell wall macromolecule catabolic process"/>
    <property type="evidence" value="ECO:0007669"/>
    <property type="project" value="InterPro"/>
</dbReference>
<keyword evidence="4 6" id="KW-0378">Hydrolase</keyword>
<evidence type="ECO:0000256" key="6">
    <source>
        <dbReference type="RuleBase" id="RU003788"/>
    </source>
</evidence>
<dbReference type="InterPro" id="IPR002196">
    <property type="entry name" value="Glyco_hydro_24"/>
</dbReference>
<sequence>MPFRPQKKSLAAIVGAVVAAASISFTGGREGVSLEPYDDAIGGHVQTVCYGETNVPMRRYTLAECKQILGTSLAGYASGVRAMTPGFDQLADGQKVAVIDFAYNAGLENYRRSTLRRRYIARDFPGACDEFMKWRFAGGLDCSIAASHCAGIYNRRRADRAACLGE</sequence>
<dbReference type="Proteomes" id="UP000571554">
    <property type="component" value="Unassembled WGS sequence"/>
</dbReference>
<evidence type="ECO:0000256" key="1">
    <source>
        <dbReference type="ARBA" id="ARBA00000632"/>
    </source>
</evidence>
<keyword evidence="8" id="KW-1185">Reference proteome</keyword>
<evidence type="ECO:0000256" key="3">
    <source>
        <dbReference type="ARBA" id="ARBA00022638"/>
    </source>
</evidence>
<gene>
    <name evidence="7" type="ORF">F4827_004511</name>
</gene>
<name>A0A7W9WUR0_9BURK</name>
<dbReference type="AlphaFoldDB" id="A0A7W9WUR0"/>
<keyword evidence="5 6" id="KW-0326">Glycosidase</keyword>
<reference evidence="7 8" key="1">
    <citation type="submission" date="2020-08" db="EMBL/GenBank/DDBJ databases">
        <title>Above-ground endophytic microbial communities from plants in different locations in the United States.</title>
        <authorList>
            <person name="Frank C."/>
        </authorList>
    </citation>
    <scope>NUCLEOTIDE SEQUENCE [LARGE SCALE GENOMIC DNA]</scope>
    <source>
        <strain evidence="7 8">WP4_2_2</strain>
    </source>
</reference>
<protein>
    <recommendedName>
        <fullName evidence="6">Lysozyme</fullName>
        <ecNumber evidence="6">3.2.1.17</ecNumber>
    </recommendedName>
</protein>
<dbReference type="InterPro" id="IPR023347">
    <property type="entry name" value="Lysozyme_dom_sf"/>
</dbReference>